<dbReference type="GO" id="GO:0035145">
    <property type="term" value="C:exon-exon junction complex"/>
    <property type="evidence" value="ECO:0007669"/>
    <property type="project" value="TreeGrafter"/>
</dbReference>
<dbReference type="InterPro" id="IPR015362">
    <property type="entry name" value="WIBG_mago-bd"/>
</dbReference>
<feature type="region of interest" description="Disordered" evidence="1">
    <location>
        <begin position="1"/>
        <end position="92"/>
    </location>
</feature>
<dbReference type="OrthoDB" id="21625at2759"/>
<dbReference type="SMART" id="SM01273">
    <property type="entry name" value="Mago-bind"/>
    <property type="match status" value="1"/>
</dbReference>
<name>A0A077WAS6_9FUNG</name>
<evidence type="ECO:0000256" key="1">
    <source>
        <dbReference type="SAM" id="MobiDB-lite"/>
    </source>
</evidence>
<dbReference type="GO" id="GO:1903259">
    <property type="term" value="P:exon-exon junction complex disassembly"/>
    <property type="evidence" value="ECO:0007669"/>
    <property type="project" value="InterPro"/>
</dbReference>
<organism evidence="3">
    <name type="scientific">Lichtheimia ramosa</name>
    <dbReference type="NCBI Taxonomy" id="688394"/>
    <lineage>
        <taxon>Eukaryota</taxon>
        <taxon>Fungi</taxon>
        <taxon>Fungi incertae sedis</taxon>
        <taxon>Mucoromycota</taxon>
        <taxon>Mucoromycotina</taxon>
        <taxon>Mucoromycetes</taxon>
        <taxon>Mucorales</taxon>
        <taxon>Lichtheimiaceae</taxon>
        <taxon>Lichtheimia</taxon>
    </lineage>
</organism>
<dbReference type="SUPFAM" id="SSF101931">
    <property type="entry name" value="Pym (Within the bgcn gene intron protein, WIBG), N-terminal domain"/>
    <property type="match status" value="1"/>
</dbReference>
<dbReference type="InterPro" id="IPR036348">
    <property type="entry name" value="WIBG_N_sf"/>
</dbReference>
<evidence type="ECO:0000259" key="2">
    <source>
        <dbReference type="SMART" id="SM01273"/>
    </source>
</evidence>
<dbReference type="InterPro" id="IPR039333">
    <property type="entry name" value="PYM1"/>
</dbReference>
<gene>
    <name evidence="3" type="ORF">LRAMOSA06820</name>
</gene>
<dbReference type="PANTHER" id="PTHR22959">
    <property type="entry name" value="PYM PROTEIN"/>
    <property type="match status" value="1"/>
</dbReference>
<proteinExistence type="predicted"/>
<protein>
    <recommendedName>
        <fullName evidence="2">WIBG Mago-binding domain-containing protein</fullName>
    </recommendedName>
</protein>
<dbReference type="EMBL" id="LK023314">
    <property type="protein sequence ID" value="CDS03865.1"/>
    <property type="molecule type" value="Genomic_DNA"/>
</dbReference>
<evidence type="ECO:0000313" key="3">
    <source>
        <dbReference type="EMBL" id="CDS03865.1"/>
    </source>
</evidence>
<dbReference type="PANTHER" id="PTHR22959:SF0">
    <property type="entry name" value="PARTNER OF Y14 AND MAGO"/>
    <property type="match status" value="1"/>
</dbReference>
<dbReference type="GO" id="GO:0005737">
    <property type="term" value="C:cytoplasm"/>
    <property type="evidence" value="ECO:0007669"/>
    <property type="project" value="TreeGrafter"/>
</dbReference>
<feature type="compositionally biased region" description="Basic and acidic residues" evidence="1">
    <location>
        <begin position="66"/>
        <end position="76"/>
    </location>
</feature>
<dbReference type="GO" id="GO:0003723">
    <property type="term" value="F:RNA binding"/>
    <property type="evidence" value="ECO:0007669"/>
    <property type="project" value="TreeGrafter"/>
</dbReference>
<sequence length="139" mass="15639">MEKTNSGIIEVGEERWIPGSRRADGSYRKERKVRPGFTPLEDLQRYASPAARRQQQAAATPPPAAPDKKKPTHGDQPKPTSDTTPEQRKIKALQKKLRQIEELEQKMIRGEKLDENQVDKVKKGKAVRDELAQLTAASS</sequence>
<feature type="compositionally biased region" description="Basic and acidic residues" evidence="1">
    <location>
        <begin position="12"/>
        <end position="28"/>
    </location>
</feature>
<feature type="compositionally biased region" description="Low complexity" evidence="1">
    <location>
        <begin position="45"/>
        <end position="59"/>
    </location>
</feature>
<dbReference type="AlphaFoldDB" id="A0A077WAS6"/>
<dbReference type="Pfam" id="PF09282">
    <property type="entry name" value="Mago-bind"/>
    <property type="match status" value="1"/>
</dbReference>
<reference evidence="3" key="1">
    <citation type="journal article" date="2014" name="Genome Announc.">
        <title>De novo whole-genome sequence and genome annotation of Lichtheimia ramosa.</title>
        <authorList>
            <person name="Linde J."/>
            <person name="Schwartze V."/>
            <person name="Binder U."/>
            <person name="Lass-Florl C."/>
            <person name="Voigt K."/>
            <person name="Horn F."/>
        </authorList>
    </citation>
    <scope>NUCLEOTIDE SEQUENCE</scope>
    <source>
        <strain evidence="3">JMRC FSU:6197</strain>
    </source>
</reference>
<feature type="domain" description="WIBG Mago-binding" evidence="2">
    <location>
        <begin position="13"/>
        <end position="39"/>
    </location>
</feature>
<accession>A0A077WAS6</accession>